<dbReference type="PROSITE" id="PS50887">
    <property type="entry name" value="GGDEF"/>
    <property type="match status" value="1"/>
</dbReference>
<dbReference type="InterPro" id="IPR043128">
    <property type="entry name" value="Rev_trsase/Diguanyl_cyclase"/>
</dbReference>
<evidence type="ECO:0000256" key="1">
    <source>
        <dbReference type="SAM" id="Phobius"/>
    </source>
</evidence>
<keyword evidence="1" id="KW-1133">Transmembrane helix</keyword>
<dbReference type="Proteomes" id="UP000298781">
    <property type="component" value="Chromosome"/>
</dbReference>
<dbReference type="AlphaFoldDB" id="A0A4D7ARB0"/>
<keyword evidence="1" id="KW-0472">Membrane</keyword>
<feature type="transmembrane region" description="Helical" evidence="1">
    <location>
        <begin position="179"/>
        <end position="200"/>
    </location>
</feature>
<protein>
    <submittedName>
        <fullName evidence="3">GGDEF domain-containing protein</fullName>
    </submittedName>
</protein>
<feature type="domain" description="GGDEF" evidence="2">
    <location>
        <begin position="248"/>
        <end position="381"/>
    </location>
</feature>
<evidence type="ECO:0000313" key="4">
    <source>
        <dbReference type="Proteomes" id="UP000298781"/>
    </source>
</evidence>
<organism evidence="3 4">
    <name type="scientific">Phreatobacter stygius</name>
    <dbReference type="NCBI Taxonomy" id="1940610"/>
    <lineage>
        <taxon>Bacteria</taxon>
        <taxon>Pseudomonadati</taxon>
        <taxon>Pseudomonadota</taxon>
        <taxon>Alphaproteobacteria</taxon>
        <taxon>Hyphomicrobiales</taxon>
        <taxon>Phreatobacteraceae</taxon>
        <taxon>Phreatobacter</taxon>
    </lineage>
</organism>
<feature type="transmembrane region" description="Helical" evidence="1">
    <location>
        <begin position="129"/>
        <end position="148"/>
    </location>
</feature>
<evidence type="ECO:0000259" key="2">
    <source>
        <dbReference type="PROSITE" id="PS50887"/>
    </source>
</evidence>
<feature type="transmembrane region" description="Helical" evidence="1">
    <location>
        <begin position="67"/>
        <end position="89"/>
    </location>
</feature>
<dbReference type="InterPro" id="IPR052163">
    <property type="entry name" value="DGC-Regulatory_Protein"/>
</dbReference>
<feature type="transmembrane region" description="Helical" evidence="1">
    <location>
        <begin position="155"/>
        <end position="173"/>
    </location>
</feature>
<dbReference type="CDD" id="cd01949">
    <property type="entry name" value="GGDEF"/>
    <property type="match status" value="1"/>
</dbReference>
<sequence>MDRTDMTFSLPTWRVTRWLVEPGADVPDNIRHALIASLFGTLPIFFGGVANTILVATAVVIRQPQPLFIAWLCFEVALCISRFVVLVVAQRAAAAGRKTPTDISIVLAVCWGFSVGLGTFLGLTCGDGVIATLTCLSAAAMVGGICFRNFGAPRMAAAMIVLSLGPLCLGTLFTGEPLLLVVFLQIPFYLYSMSAAAFRLNRMVVTTMKAEQDNAHRARHDALTGLSNRAGLTSALSDRLAGRADAPSHLALFYLDLDGFKTVNDTYGHAAGDRVLQLVADRFDGLVRIGDVTARLGGDEFVVLADMIDPDTALRFGARLIEAIAGSYDLGDGAEALVGVSVGIACAPDHGSDVATLLAAADAALYDAKSLGKCRCALATANAGAANLLRNAPPRDRDRLAGPALAVRSAA</sequence>
<keyword evidence="4" id="KW-1185">Reference proteome</keyword>
<reference evidence="3 4" key="1">
    <citation type="submission" date="2019-04" db="EMBL/GenBank/DDBJ databases">
        <title>Phreatobacter aquaticus sp. nov.</title>
        <authorList>
            <person name="Choi A."/>
        </authorList>
    </citation>
    <scope>NUCLEOTIDE SEQUENCE [LARGE SCALE GENOMIC DNA]</scope>
    <source>
        <strain evidence="3 4">KCTC 52518</strain>
    </source>
</reference>
<dbReference type="EMBL" id="CP039690">
    <property type="protein sequence ID" value="QCI63884.1"/>
    <property type="molecule type" value="Genomic_DNA"/>
</dbReference>
<evidence type="ECO:0000313" key="3">
    <source>
        <dbReference type="EMBL" id="QCI63884.1"/>
    </source>
</evidence>
<name>A0A4D7ARB0_9HYPH</name>
<feature type="transmembrane region" description="Helical" evidence="1">
    <location>
        <begin position="38"/>
        <end position="61"/>
    </location>
</feature>
<gene>
    <name evidence="3" type="ORF">E8M01_06265</name>
</gene>
<dbReference type="PANTHER" id="PTHR46663:SF2">
    <property type="entry name" value="GGDEF DOMAIN-CONTAINING PROTEIN"/>
    <property type="match status" value="1"/>
</dbReference>
<feature type="transmembrane region" description="Helical" evidence="1">
    <location>
        <begin position="101"/>
        <end position="123"/>
    </location>
</feature>
<dbReference type="KEGG" id="pstg:E8M01_06265"/>
<dbReference type="Pfam" id="PF00990">
    <property type="entry name" value="GGDEF"/>
    <property type="match status" value="1"/>
</dbReference>
<dbReference type="InterPro" id="IPR029787">
    <property type="entry name" value="Nucleotide_cyclase"/>
</dbReference>
<dbReference type="Gene3D" id="3.30.70.270">
    <property type="match status" value="1"/>
</dbReference>
<dbReference type="OrthoDB" id="9812260at2"/>
<keyword evidence="1" id="KW-0812">Transmembrane</keyword>
<dbReference type="PANTHER" id="PTHR46663">
    <property type="entry name" value="DIGUANYLATE CYCLASE DGCT-RELATED"/>
    <property type="match status" value="1"/>
</dbReference>
<dbReference type="InterPro" id="IPR000160">
    <property type="entry name" value="GGDEF_dom"/>
</dbReference>
<proteinExistence type="predicted"/>
<dbReference type="SUPFAM" id="SSF55073">
    <property type="entry name" value="Nucleotide cyclase"/>
    <property type="match status" value="1"/>
</dbReference>
<dbReference type="SMART" id="SM00267">
    <property type="entry name" value="GGDEF"/>
    <property type="match status" value="1"/>
</dbReference>
<accession>A0A4D7ARB0</accession>
<dbReference type="NCBIfam" id="TIGR00254">
    <property type="entry name" value="GGDEF"/>
    <property type="match status" value="1"/>
</dbReference>